<keyword evidence="3" id="KW-1185">Reference proteome</keyword>
<organism evidence="2 3">
    <name type="scientific">Pararhizobium capsulatum DSM 1112</name>
    <dbReference type="NCBI Taxonomy" id="1121113"/>
    <lineage>
        <taxon>Bacteria</taxon>
        <taxon>Pseudomonadati</taxon>
        <taxon>Pseudomonadota</taxon>
        <taxon>Alphaproteobacteria</taxon>
        <taxon>Hyphomicrobiales</taxon>
        <taxon>Rhizobiaceae</taxon>
        <taxon>Rhizobium/Agrobacterium group</taxon>
        <taxon>Pararhizobium</taxon>
    </lineage>
</organism>
<evidence type="ECO:0000256" key="1">
    <source>
        <dbReference type="SAM" id="MobiDB-lite"/>
    </source>
</evidence>
<comment type="caution">
    <text evidence="2">The sequence shown here is derived from an EMBL/GenBank/DDBJ whole genome shotgun (WGS) entry which is preliminary data.</text>
</comment>
<reference evidence="2 3" key="1">
    <citation type="submission" date="2023-07" db="EMBL/GenBank/DDBJ databases">
        <title>Genomic Encyclopedia of Type Strains, Phase IV (KMG-IV): sequencing the most valuable type-strain genomes for metagenomic binning, comparative biology and taxonomic classification.</title>
        <authorList>
            <person name="Goeker M."/>
        </authorList>
    </citation>
    <scope>NUCLEOTIDE SEQUENCE [LARGE SCALE GENOMIC DNA]</scope>
    <source>
        <strain evidence="2 3">DSM 1112</strain>
    </source>
</reference>
<sequence length="90" mass="10040">MTHTTDFIAERDRGKPIAGSVGRYDTRHAPANRRRAEPPTPRRRYLPSDCIGQSKGLPPDEAKDALLDAADTISTFKMVSDATYNRIKEP</sequence>
<accession>A0ABU0BYX9</accession>
<name>A0ABU0BYX9_9HYPH</name>
<dbReference type="RefSeq" id="WP_307236030.1">
    <property type="nucleotide sequence ID" value="NZ_JAUSVF010000003.1"/>
</dbReference>
<protein>
    <submittedName>
        <fullName evidence="2">Uncharacterized protein</fullName>
    </submittedName>
</protein>
<dbReference type="Proteomes" id="UP001230207">
    <property type="component" value="Unassembled WGS sequence"/>
</dbReference>
<gene>
    <name evidence="2" type="ORF">QO002_005681</name>
</gene>
<proteinExistence type="predicted"/>
<evidence type="ECO:0000313" key="2">
    <source>
        <dbReference type="EMBL" id="MDQ0323475.1"/>
    </source>
</evidence>
<feature type="region of interest" description="Disordered" evidence="1">
    <location>
        <begin position="1"/>
        <end position="59"/>
    </location>
</feature>
<evidence type="ECO:0000313" key="3">
    <source>
        <dbReference type="Proteomes" id="UP001230207"/>
    </source>
</evidence>
<dbReference type="EMBL" id="JAUSVF010000003">
    <property type="protein sequence ID" value="MDQ0323475.1"/>
    <property type="molecule type" value="Genomic_DNA"/>
</dbReference>